<name>A0A2T5G0J7_9SPHN</name>
<dbReference type="RefSeq" id="WP_107965901.1">
    <property type="nucleotide sequence ID" value="NZ_NWBU01000004.1"/>
</dbReference>
<evidence type="ECO:0000313" key="2">
    <source>
        <dbReference type="Proteomes" id="UP000244162"/>
    </source>
</evidence>
<protein>
    <submittedName>
        <fullName evidence="1">Nucleotidyltransferase</fullName>
    </submittedName>
</protein>
<organism evidence="1 2">
    <name type="scientific">Sphingomonas oleivorans</name>
    <dbReference type="NCBI Taxonomy" id="1735121"/>
    <lineage>
        <taxon>Bacteria</taxon>
        <taxon>Pseudomonadati</taxon>
        <taxon>Pseudomonadota</taxon>
        <taxon>Alphaproteobacteria</taxon>
        <taxon>Sphingomonadales</taxon>
        <taxon>Sphingomonadaceae</taxon>
        <taxon>Sphingomonas</taxon>
    </lineage>
</organism>
<sequence length="507" mass="57338">MTLRTDMDHLPMPIRQELHRITAMLFEAFAETTKGRLSEQYRAGRILTLILHGPHATRDWEHVAPGEAFRLLAIVNYPRLARSERDWRMVRDRLRRAWEFGEITHPVRLTVESLERVNCALIEGVPHFVTIATEGIALYRMEGLRLQEPRRLPAPERRTHGLAKFTRWHRSGCDFLLGAAFYRHQGNAPMAALLLHQACEHFYLSVLWSITLHAPRTHALDELREAAEALDARLCAAWPRETPFARRAFGCIRRAYVEARYGRSYRITAQELAWAFARVEILRCRVLEACADHLDSLAPASPTPLLQSSPGKLPAMPLPLLVEPSNLPQQIWQIARRASPSQFRWNRLIPDRGFWRSDAFGLWSERIALGALGLCLFLAGAEAALWQVQTVPSEQPSRSTPADPSAVLDFDVHADTVLGAVGKVADRAGYRIKANEDIWAVRWTGAYRAKATTFDALADILYGSGLCPAIRNDVITVRYCDKSRPPTVATIEYQAQPGSIVRMQNEP</sequence>
<keyword evidence="1" id="KW-0808">Transferase</keyword>
<dbReference type="OrthoDB" id="7442350at2"/>
<dbReference type="GO" id="GO:0016740">
    <property type="term" value="F:transferase activity"/>
    <property type="evidence" value="ECO:0007669"/>
    <property type="project" value="UniProtKB-KW"/>
</dbReference>
<gene>
    <name evidence="1" type="ORF">CLG96_00390</name>
</gene>
<keyword evidence="2" id="KW-1185">Reference proteome</keyword>
<dbReference type="Proteomes" id="UP000244162">
    <property type="component" value="Unassembled WGS sequence"/>
</dbReference>
<comment type="caution">
    <text evidence="1">The sequence shown here is derived from an EMBL/GenBank/DDBJ whole genome shotgun (WGS) entry which is preliminary data.</text>
</comment>
<dbReference type="Gene3D" id="1.20.120.330">
    <property type="entry name" value="Nucleotidyltransferases domain 2"/>
    <property type="match status" value="1"/>
</dbReference>
<dbReference type="EMBL" id="NWBU01000004">
    <property type="protein sequence ID" value="PTQ12664.1"/>
    <property type="molecule type" value="Genomic_DNA"/>
</dbReference>
<dbReference type="AlphaFoldDB" id="A0A2T5G0J7"/>
<evidence type="ECO:0000313" key="1">
    <source>
        <dbReference type="EMBL" id="PTQ12664.1"/>
    </source>
</evidence>
<accession>A0A2T5G0J7</accession>
<reference evidence="1 2" key="1">
    <citation type="submission" date="2017-09" db="EMBL/GenBank/DDBJ databases">
        <title>Sphingomonas panjinensis sp.nov., isolated from oil-contaminated soil.</title>
        <authorList>
            <person name="Wang L."/>
            <person name="Chen L."/>
        </authorList>
    </citation>
    <scope>NUCLEOTIDE SEQUENCE [LARGE SCALE GENOMIC DNA]</scope>
    <source>
        <strain evidence="1 2">FW-11</strain>
    </source>
</reference>
<proteinExistence type="predicted"/>